<accession>A0A7D5GNC5</accession>
<evidence type="ECO:0000313" key="2">
    <source>
        <dbReference type="Proteomes" id="UP000509750"/>
    </source>
</evidence>
<name>A0A7D5GNC5_9EURY</name>
<dbReference type="KEGG" id="halg:HUG10_18000"/>
<reference evidence="1 2" key="1">
    <citation type="submission" date="2020-07" db="EMBL/GenBank/DDBJ databases">
        <title>Gai3-2, isolated from salt lake.</title>
        <authorList>
            <person name="Cui H."/>
            <person name="Shi X."/>
        </authorList>
    </citation>
    <scope>NUCLEOTIDE SEQUENCE [LARGE SCALE GENOMIC DNA]</scope>
    <source>
        <strain evidence="1 2">Gai3-2</strain>
    </source>
</reference>
<gene>
    <name evidence="1" type="ORF">HUG10_18000</name>
</gene>
<dbReference type="GeneID" id="56030767"/>
<protein>
    <recommendedName>
        <fullName evidence="3">Lamin Tail Domain</fullName>
    </recommendedName>
</protein>
<keyword evidence="2" id="KW-1185">Reference proteome</keyword>
<evidence type="ECO:0000313" key="1">
    <source>
        <dbReference type="EMBL" id="QLG29307.1"/>
    </source>
</evidence>
<organism evidence="1 2">
    <name type="scientific">Halorarum halophilum</name>
    <dbReference type="NCBI Taxonomy" id="2743090"/>
    <lineage>
        <taxon>Archaea</taxon>
        <taxon>Methanobacteriati</taxon>
        <taxon>Methanobacteriota</taxon>
        <taxon>Stenosarchaea group</taxon>
        <taxon>Halobacteria</taxon>
        <taxon>Halobacteriales</taxon>
        <taxon>Haloferacaceae</taxon>
        <taxon>Halorarum</taxon>
    </lineage>
</organism>
<dbReference type="EMBL" id="CP058529">
    <property type="protein sequence ID" value="QLG29307.1"/>
    <property type="molecule type" value="Genomic_DNA"/>
</dbReference>
<dbReference type="Proteomes" id="UP000509750">
    <property type="component" value="Chromosome"/>
</dbReference>
<dbReference type="RefSeq" id="WP_179170881.1">
    <property type="nucleotide sequence ID" value="NZ_CP058529.1"/>
</dbReference>
<dbReference type="AlphaFoldDB" id="A0A7D5GNC5"/>
<evidence type="ECO:0008006" key="3">
    <source>
        <dbReference type="Google" id="ProtNLM"/>
    </source>
</evidence>
<sequence length="100" mass="10667">MTLRNDSQRPTNFSGYRVGFDESGGHVFGDPTLIPGEAVHLVTYGNPSVPGTAESCPRYGRRYDFDLDEPVLRDGATTVSLVAPDGGHVASKRLALSGES</sequence>
<proteinExistence type="predicted"/>